<feature type="transmembrane region" description="Helical" evidence="5">
    <location>
        <begin position="214"/>
        <end position="233"/>
    </location>
</feature>
<dbReference type="AlphaFoldDB" id="A0A9P4I993"/>
<dbReference type="InterPro" id="IPR007568">
    <property type="entry name" value="RTA1"/>
</dbReference>
<evidence type="ECO:0000313" key="7">
    <source>
        <dbReference type="Proteomes" id="UP000799772"/>
    </source>
</evidence>
<gene>
    <name evidence="6" type="ORF">NA57DRAFT_79220</name>
</gene>
<keyword evidence="2 5" id="KW-0812">Transmembrane</keyword>
<name>A0A9P4I993_9PEZI</name>
<dbReference type="EMBL" id="ML978131">
    <property type="protein sequence ID" value="KAF2095497.1"/>
    <property type="molecule type" value="Genomic_DNA"/>
</dbReference>
<keyword evidence="4 5" id="KW-0472">Membrane</keyword>
<dbReference type="OrthoDB" id="4521223at2759"/>
<comment type="caution">
    <text evidence="6">The sequence shown here is derived from an EMBL/GenBank/DDBJ whole genome shotgun (WGS) entry which is preliminary data.</text>
</comment>
<protein>
    <submittedName>
        <fullName evidence="6">Parasitic phase-specific protein PSP-1</fullName>
    </submittedName>
</protein>
<evidence type="ECO:0000256" key="1">
    <source>
        <dbReference type="ARBA" id="ARBA00004141"/>
    </source>
</evidence>
<evidence type="ECO:0000256" key="4">
    <source>
        <dbReference type="ARBA" id="ARBA00023136"/>
    </source>
</evidence>
<organism evidence="6 7">
    <name type="scientific">Rhizodiscina lignyota</name>
    <dbReference type="NCBI Taxonomy" id="1504668"/>
    <lineage>
        <taxon>Eukaryota</taxon>
        <taxon>Fungi</taxon>
        <taxon>Dikarya</taxon>
        <taxon>Ascomycota</taxon>
        <taxon>Pezizomycotina</taxon>
        <taxon>Dothideomycetes</taxon>
        <taxon>Pleosporomycetidae</taxon>
        <taxon>Aulographales</taxon>
        <taxon>Rhizodiscinaceae</taxon>
        <taxon>Rhizodiscina</taxon>
    </lineage>
</organism>
<evidence type="ECO:0000313" key="6">
    <source>
        <dbReference type="EMBL" id="KAF2095497.1"/>
    </source>
</evidence>
<feature type="transmembrane region" description="Helical" evidence="5">
    <location>
        <begin position="88"/>
        <end position="113"/>
    </location>
</feature>
<accession>A0A9P4I993</accession>
<dbReference type="Proteomes" id="UP000799772">
    <property type="component" value="Unassembled WGS sequence"/>
</dbReference>
<evidence type="ECO:0000256" key="5">
    <source>
        <dbReference type="SAM" id="Phobius"/>
    </source>
</evidence>
<dbReference type="GO" id="GO:0016020">
    <property type="term" value="C:membrane"/>
    <property type="evidence" value="ECO:0007669"/>
    <property type="project" value="UniProtKB-SubCell"/>
</dbReference>
<sequence length="297" mass="32805">MTRAGYIDPNWPNPNGPHDARIIIYGYVPSFALCIIAVVLFVLAFLVHAGQIAKYRTWYFIPLVVGLGFEVVGYVSRSLSAKKDPYNITFFVLQYFFIVTAPIFITASIYVCLNKLIAWAQQSGYDAEQRHWLHPRIFLWGFVTCDVVTTIVQIVGAALIGNRTSDGKDPTTANNILLVGLAIQTFAFTTFLVILVIFVLFVQSDRGFGPSIGAKSPFVAALICASVLVLLRIVFRLAETSQGVFGYLMVHEAFFGVLEFAPVVVAVWILAIWHPGRCIQVALSAEGKSASQIRYVA</sequence>
<feature type="transmembrane region" description="Helical" evidence="5">
    <location>
        <begin position="253"/>
        <end position="273"/>
    </location>
</feature>
<dbReference type="PANTHER" id="PTHR31465:SF1">
    <property type="entry name" value="PROTEIN RTA1-RELATED"/>
    <property type="match status" value="1"/>
</dbReference>
<feature type="transmembrane region" description="Helical" evidence="5">
    <location>
        <begin position="181"/>
        <end position="202"/>
    </location>
</feature>
<feature type="transmembrane region" description="Helical" evidence="5">
    <location>
        <begin position="22"/>
        <end position="46"/>
    </location>
</feature>
<keyword evidence="7" id="KW-1185">Reference proteome</keyword>
<keyword evidence="3 5" id="KW-1133">Transmembrane helix</keyword>
<dbReference type="PANTHER" id="PTHR31465">
    <property type="entry name" value="PROTEIN RTA1-RELATED"/>
    <property type="match status" value="1"/>
</dbReference>
<feature type="transmembrane region" description="Helical" evidence="5">
    <location>
        <begin position="58"/>
        <end position="76"/>
    </location>
</feature>
<evidence type="ECO:0000256" key="3">
    <source>
        <dbReference type="ARBA" id="ARBA00022989"/>
    </source>
</evidence>
<evidence type="ECO:0000256" key="2">
    <source>
        <dbReference type="ARBA" id="ARBA00022692"/>
    </source>
</evidence>
<comment type="subcellular location">
    <subcellularLocation>
        <location evidence="1">Membrane</location>
        <topology evidence="1">Multi-pass membrane protein</topology>
    </subcellularLocation>
</comment>
<proteinExistence type="predicted"/>
<dbReference type="Pfam" id="PF04479">
    <property type="entry name" value="RTA1"/>
    <property type="match status" value="1"/>
</dbReference>
<feature type="transmembrane region" description="Helical" evidence="5">
    <location>
        <begin position="137"/>
        <end position="161"/>
    </location>
</feature>
<reference evidence="6" key="1">
    <citation type="journal article" date="2020" name="Stud. Mycol.">
        <title>101 Dothideomycetes genomes: a test case for predicting lifestyles and emergence of pathogens.</title>
        <authorList>
            <person name="Haridas S."/>
            <person name="Albert R."/>
            <person name="Binder M."/>
            <person name="Bloem J."/>
            <person name="Labutti K."/>
            <person name="Salamov A."/>
            <person name="Andreopoulos B."/>
            <person name="Baker S."/>
            <person name="Barry K."/>
            <person name="Bills G."/>
            <person name="Bluhm B."/>
            <person name="Cannon C."/>
            <person name="Castanera R."/>
            <person name="Culley D."/>
            <person name="Daum C."/>
            <person name="Ezra D."/>
            <person name="Gonzalez J."/>
            <person name="Henrissat B."/>
            <person name="Kuo A."/>
            <person name="Liang C."/>
            <person name="Lipzen A."/>
            <person name="Lutzoni F."/>
            <person name="Magnuson J."/>
            <person name="Mondo S."/>
            <person name="Nolan M."/>
            <person name="Ohm R."/>
            <person name="Pangilinan J."/>
            <person name="Park H.-J."/>
            <person name="Ramirez L."/>
            <person name="Alfaro M."/>
            <person name="Sun H."/>
            <person name="Tritt A."/>
            <person name="Yoshinaga Y."/>
            <person name="Zwiers L.-H."/>
            <person name="Turgeon B."/>
            <person name="Goodwin S."/>
            <person name="Spatafora J."/>
            <person name="Crous P."/>
            <person name="Grigoriev I."/>
        </authorList>
    </citation>
    <scope>NUCLEOTIDE SEQUENCE</scope>
    <source>
        <strain evidence="6">CBS 133067</strain>
    </source>
</reference>